<sequence length="43" mass="5046">METYDISSFIRVMLKLNMMNLFYAIFMCTELKKVTRSSTSSTI</sequence>
<keyword evidence="1" id="KW-0812">Transmembrane</keyword>
<proteinExistence type="predicted"/>
<reference evidence="2" key="1">
    <citation type="submission" date="2014-09" db="EMBL/GenBank/DDBJ databases">
        <authorList>
            <person name="Magalhaes I.L.F."/>
            <person name="Oliveira U."/>
            <person name="Santos F.R."/>
            <person name="Vidigal T.H.D.A."/>
            <person name="Brescovit A.D."/>
            <person name="Santos A.J."/>
        </authorList>
    </citation>
    <scope>NUCLEOTIDE SEQUENCE</scope>
    <source>
        <tissue evidence="2">Shoot tissue taken approximately 20 cm above the soil surface</tissue>
    </source>
</reference>
<keyword evidence="1" id="KW-0472">Membrane</keyword>
<name>A0A0A9E279_ARUDO</name>
<evidence type="ECO:0000256" key="1">
    <source>
        <dbReference type="SAM" id="Phobius"/>
    </source>
</evidence>
<accession>A0A0A9E279</accession>
<dbReference type="AlphaFoldDB" id="A0A0A9E279"/>
<protein>
    <submittedName>
        <fullName evidence="2">Uncharacterized protein</fullName>
    </submittedName>
</protein>
<feature type="transmembrane region" description="Helical" evidence="1">
    <location>
        <begin position="6"/>
        <end position="26"/>
    </location>
</feature>
<keyword evidence="1" id="KW-1133">Transmembrane helix</keyword>
<evidence type="ECO:0000313" key="2">
    <source>
        <dbReference type="EMBL" id="JAD93093.1"/>
    </source>
</evidence>
<organism evidence="2">
    <name type="scientific">Arundo donax</name>
    <name type="common">Giant reed</name>
    <name type="synonym">Donax arundinaceus</name>
    <dbReference type="NCBI Taxonomy" id="35708"/>
    <lineage>
        <taxon>Eukaryota</taxon>
        <taxon>Viridiplantae</taxon>
        <taxon>Streptophyta</taxon>
        <taxon>Embryophyta</taxon>
        <taxon>Tracheophyta</taxon>
        <taxon>Spermatophyta</taxon>
        <taxon>Magnoliopsida</taxon>
        <taxon>Liliopsida</taxon>
        <taxon>Poales</taxon>
        <taxon>Poaceae</taxon>
        <taxon>PACMAD clade</taxon>
        <taxon>Arundinoideae</taxon>
        <taxon>Arundineae</taxon>
        <taxon>Arundo</taxon>
    </lineage>
</organism>
<reference evidence="2" key="2">
    <citation type="journal article" date="2015" name="Data Brief">
        <title>Shoot transcriptome of the giant reed, Arundo donax.</title>
        <authorList>
            <person name="Barrero R.A."/>
            <person name="Guerrero F.D."/>
            <person name="Moolhuijzen P."/>
            <person name="Goolsby J.A."/>
            <person name="Tidwell J."/>
            <person name="Bellgard S.E."/>
            <person name="Bellgard M.I."/>
        </authorList>
    </citation>
    <scope>NUCLEOTIDE SEQUENCE</scope>
    <source>
        <tissue evidence="2">Shoot tissue taken approximately 20 cm above the soil surface</tissue>
    </source>
</reference>
<dbReference type="EMBL" id="GBRH01204802">
    <property type="protein sequence ID" value="JAD93093.1"/>
    <property type="molecule type" value="Transcribed_RNA"/>
</dbReference>